<evidence type="ECO:0000256" key="5">
    <source>
        <dbReference type="ARBA" id="ARBA00022692"/>
    </source>
</evidence>
<evidence type="ECO:0000256" key="11">
    <source>
        <dbReference type="SAM" id="Phobius"/>
    </source>
</evidence>
<dbReference type="PANTHER" id="PTHR43394">
    <property type="entry name" value="ATP-DEPENDENT PERMEASE MDL1, MITOCHONDRIAL"/>
    <property type="match status" value="1"/>
</dbReference>
<dbReference type="InterPro" id="IPR017871">
    <property type="entry name" value="ABC_transporter-like_CS"/>
</dbReference>
<accession>A0A8J4E3Z8</accession>
<evidence type="ECO:0000256" key="8">
    <source>
        <dbReference type="ARBA" id="ARBA00022989"/>
    </source>
</evidence>
<dbReference type="FunFam" id="3.40.50.300:FF:000221">
    <property type="entry name" value="Multidrug ABC transporter ATP-binding protein"/>
    <property type="match status" value="1"/>
</dbReference>
<feature type="transmembrane region" description="Helical" evidence="11">
    <location>
        <begin position="128"/>
        <end position="146"/>
    </location>
</feature>
<comment type="caution">
    <text evidence="14">The sequence shown here is derived from an EMBL/GenBank/DDBJ whole genome shotgun (WGS) entry which is preliminary data.</text>
</comment>
<evidence type="ECO:0000256" key="4">
    <source>
        <dbReference type="ARBA" id="ARBA00022519"/>
    </source>
</evidence>
<dbReference type="Proteomes" id="UP000612585">
    <property type="component" value="Unassembled WGS sequence"/>
</dbReference>
<dbReference type="GO" id="GO:0005524">
    <property type="term" value="F:ATP binding"/>
    <property type="evidence" value="ECO:0007669"/>
    <property type="project" value="UniProtKB-KW"/>
</dbReference>
<keyword evidence="6" id="KW-0547">Nucleotide-binding</keyword>
<dbReference type="PROSITE" id="PS00211">
    <property type="entry name" value="ABC_TRANSPORTER_1"/>
    <property type="match status" value="1"/>
</dbReference>
<feature type="domain" description="ABC transporter" evidence="12">
    <location>
        <begin position="330"/>
        <end position="565"/>
    </location>
</feature>
<dbReference type="SUPFAM" id="SSF52540">
    <property type="entry name" value="P-loop containing nucleoside triphosphate hydrolases"/>
    <property type="match status" value="1"/>
</dbReference>
<dbReference type="PROSITE" id="PS50929">
    <property type="entry name" value="ABC_TM1F"/>
    <property type="match status" value="1"/>
</dbReference>
<dbReference type="InterPro" id="IPR027417">
    <property type="entry name" value="P-loop_NTPase"/>
</dbReference>
<dbReference type="InterPro" id="IPR011527">
    <property type="entry name" value="ABC1_TM_dom"/>
</dbReference>
<feature type="domain" description="ABC transmembrane type-1" evidence="13">
    <location>
        <begin position="16"/>
        <end position="294"/>
    </location>
</feature>
<dbReference type="Pfam" id="PF00005">
    <property type="entry name" value="ABC_tran"/>
    <property type="match status" value="1"/>
</dbReference>
<evidence type="ECO:0000256" key="2">
    <source>
        <dbReference type="ARBA" id="ARBA00022448"/>
    </source>
</evidence>
<keyword evidence="3" id="KW-1003">Cell membrane</keyword>
<feature type="transmembrane region" description="Helical" evidence="11">
    <location>
        <begin position="152"/>
        <end position="171"/>
    </location>
</feature>
<organism evidence="14 15">
    <name type="scientific">Virgisporangium aurantiacum</name>
    <dbReference type="NCBI Taxonomy" id="175570"/>
    <lineage>
        <taxon>Bacteria</taxon>
        <taxon>Bacillati</taxon>
        <taxon>Actinomycetota</taxon>
        <taxon>Actinomycetes</taxon>
        <taxon>Micromonosporales</taxon>
        <taxon>Micromonosporaceae</taxon>
        <taxon>Virgisporangium</taxon>
    </lineage>
</organism>
<dbReference type="InterPro" id="IPR036640">
    <property type="entry name" value="ABC1_TM_sf"/>
</dbReference>
<keyword evidence="8 11" id="KW-1133">Transmembrane helix</keyword>
<keyword evidence="4" id="KW-0997">Cell inner membrane</keyword>
<feature type="transmembrane region" description="Helical" evidence="11">
    <location>
        <begin position="259"/>
        <end position="278"/>
    </location>
</feature>
<dbReference type="SMART" id="SM00382">
    <property type="entry name" value="AAA"/>
    <property type="match status" value="1"/>
</dbReference>
<dbReference type="Gene3D" id="1.20.1560.10">
    <property type="entry name" value="ABC transporter type 1, transmembrane domain"/>
    <property type="match status" value="1"/>
</dbReference>
<dbReference type="AlphaFoldDB" id="A0A8J4E3Z8"/>
<dbReference type="Pfam" id="PF00664">
    <property type="entry name" value="ABC_membrane"/>
    <property type="match status" value="1"/>
</dbReference>
<dbReference type="PROSITE" id="PS50893">
    <property type="entry name" value="ABC_TRANSPORTER_2"/>
    <property type="match status" value="1"/>
</dbReference>
<evidence type="ECO:0000256" key="3">
    <source>
        <dbReference type="ARBA" id="ARBA00022475"/>
    </source>
</evidence>
<comment type="subcellular location">
    <subcellularLocation>
        <location evidence="1">Cell inner membrane</location>
        <topology evidence="1">Multi-pass membrane protein</topology>
    </subcellularLocation>
</comment>
<dbReference type="PANTHER" id="PTHR43394:SF1">
    <property type="entry name" value="ATP-BINDING CASSETTE SUB-FAMILY B MEMBER 10, MITOCHONDRIAL"/>
    <property type="match status" value="1"/>
</dbReference>
<reference evidence="14" key="1">
    <citation type="submission" date="2021-01" db="EMBL/GenBank/DDBJ databases">
        <title>Whole genome shotgun sequence of Virgisporangium aurantiacum NBRC 16421.</title>
        <authorList>
            <person name="Komaki H."/>
            <person name="Tamura T."/>
        </authorList>
    </citation>
    <scope>NUCLEOTIDE SEQUENCE</scope>
    <source>
        <strain evidence="14">NBRC 16421</strain>
    </source>
</reference>
<keyword evidence="9 11" id="KW-0472">Membrane</keyword>
<feature type="transmembrane region" description="Helical" evidence="11">
    <location>
        <begin position="232"/>
        <end position="253"/>
    </location>
</feature>
<dbReference type="CDD" id="cd18551">
    <property type="entry name" value="ABC_6TM_LmrA_like"/>
    <property type="match status" value="1"/>
</dbReference>
<evidence type="ECO:0000259" key="13">
    <source>
        <dbReference type="PROSITE" id="PS50929"/>
    </source>
</evidence>
<dbReference type="EMBL" id="BOPG01000037">
    <property type="protein sequence ID" value="GIJ58497.1"/>
    <property type="molecule type" value="Genomic_DNA"/>
</dbReference>
<proteinExistence type="inferred from homology"/>
<dbReference type="InterPro" id="IPR039421">
    <property type="entry name" value="Type_1_exporter"/>
</dbReference>
<evidence type="ECO:0000313" key="14">
    <source>
        <dbReference type="EMBL" id="GIJ58497.1"/>
    </source>
</evidence>
<feature type="transmembrane region" description="Helical" evidence="11">
    <location>
        <begin position="55"/>
        <end position="75"/>
    </location>
</feature>
<gene>
    <name evidence="14" type="ORF">Vau01_060130</name>
</gene>
<sequence length="576" mass="60599">MRQLLTYVRPYARGLLAGALLVFAGGLGALAQPMVARYFLEALATGRSVTGWLVLLGGLLLGAAAASAVGMYLIARTAENVVFSARHRLVARLLRLRLSAVDGAKPGDLLARVTADTTQLRAAATINLVDLAVGAFQVIGIIAMMAYLDPLLLAVVVLVLTSIIGSGYALMPRIRRASLQAQEAIGAVAASMERALGAFRTIKANGAEERETAAVLESAGLARRRGLSAARWMSIAGISTSLVVQVSFLVVLGVGGARVANGSLEIAALIAFLLYLFYLTGPVSQVVRGVAGLQVGSAALRRITEVDTMPRENTDAGTLPASLPDTGIAVSLRNVWMRYRDDGPAQLAGVSVDLPERGLTAVVGPSGAGKTTILALLERFYDPTAGQIRVGGVDVRDWPLARLRDLIGYVEQDAPVLAGTLRDNLVFGAPSAGERDLREVIALTRLEPLVAALPDGLDTPVGHRGGSLSGGERQRIAIARALLRRPRLLLLDEATSQLDAVNESALREVITAAARTTNVVVVAHRLSTVTGADRILVLENGRLRAAGTHSELIAGDDLYRTLATTQLLAEADSMVH</sequence>
<evidence type="ECO:0000259" key="12">
    <source>
        <dbReference type="PROSITE" id="PS50893"/>
    </source>
</evidence>
<dbReference type="InterPro" id="IPR003439">
    <property type="entry name" value="ABC_transporter-like_ATP-bd"/>
</dbReference>
<protein>
    <submittedName>
        <fullName evidence="14">Putative ABC transporter ATP-binding protein</fullName>
    </submittedName>
</protein>
<keyword evidence="2" id="KW-0813">Transport</keyword>
<dbReference type="RefSeq" id="WP_203999380.1">
    <property type="nucleotide sequence ID" value="NZ_BOPG01000037.1"/>
</dbReference>
<dbReference type="InterPro" id="IPR003593">
    <property type="entry name" value="AAA+_ATPase"/>
</dbReference>
<evidence type="ECO:0000256" key="7">
    <source>
        <dbReference type="ARBA" id="ARBA00022840"/>
    </source>
</evidence>
<dbReference type="GO" id="GO:0015421">
    <property type="term" value="F:ABC-type oligopeptide transporter activity"/>
    <property type="evidence" value="ECO:0007669"/>
    <property type="project" value="TreeGrafter"/>
</dbReference>
<name>A0A8J4E3Z8_9ACTN</name>
<dbReference type="GO" id="GO:0016887">
    <property type="term" value="F:ATP hydrolysis activity"/>
    <property type="evidence" value="ECO:0007669"/>
    <property type="project" value="InterPro"/>
</dbReference>
<dbReference type="Gene3D" id="3.40.50.300">
    <property type="entry name" value="P-loop containing nucleotide triphosphate hydrolases"/>
    <property type="match status" value="1"/>
</dbReference>
<comment type="similarity">
    <text evidence="10">Belongs to the ABC transporter superfamily. Siderophore-Fe(3+) uptake transporter (SIUT) (TC 3.A.1.21) family.</text>
</comment>
<dbReference type="GO" id="GO:0005886">
    <property type="term" value="C:plasma membrane"/>
    <property type="evidence" value="ECO:0007669"/>
    <property type="project" value="UniProtKB-SubCell"/>
</dbReference>
<evidence type="ECO:0000256" key="9">
    <source>
        <dbReference type="ARBA" id="ARBA00023136"/>
    </source>
</evidence>
<dbReference type="SUPFAM" id="SSF90123">
    <property type="entry name" value="ABC transporter transmembrane region"/>
    <property type="match status" value="1"/>
</dbReference>
<evidence type="ECO:0000256" key="1">
    <source>
        <dbReference type="ARBA" id="ARBA00004429"/>
    </source>
</evidence>
<evidence type="ECO:0000256" key="10">
    <source>
        <dbReference type="ARBA" id="ARBA00023455"/>
    </source>
</evidence>
<evidence type="ECO:0000313" key="15">
    <source>
        <dbReference type="Proteomes" id="UP000612585"/>
    </source>
</evidence>
<keyword evidence="5 11" id="KW-0812">Transmembrane</keyword>
<keyword evidence="15" id="KW-1185">Reference proteome</keyword>
<evidence type="ECO:0000256" key="6">
    <source>
        <dbReference type="ARBA" id="ARBA00022741"/>
    </source>
</evidence>
<keyword evidence="7 14" id="KW-0067">ATP-binding</keyword>